<keyword evidence="4" id="KW-1185">Reference proteome</keyword>
<feature type="region of interest" description="Disordered" evidence="1">
    <location>
        <begin position="166"/>
        <end position="193"/>
    </location>
</feature>
<dbReference type="GO" id="GO:0008910">
    <property type="term" value="F:kanamycin kinase activity"/>
    <property type="evidence" value="ECO:0007669"/>
    <property type="project" value="UniProtKB-EC"/>
</dbReference>
<sequence>MSQRRVLEWQVVYQRDGRCTKRLHGGDEVLFLKTAPDLRAERDRLRWLGRHLPAPPVLGFRPGDPDLLLTRAGIGRDLTDDNHRRKPVLVVQLLAAALRRLHGIDPDTCPFGRQGPGLVVVHGDACLPNFLATGERITGYLDVGELRIDRAEVDLAAAVWSLQHNLGPGWGPPSSTPTAGPSPTRTPWSDSDSLTRVFDLIQVVAPRTEKGSQASDFPPEASWYWSA</sequence>
<feature type="region of interest" description="Disordered" evidence="1">
    <location>
        <begin position="208"/>
        <end position="227"/>
    </location>
</feature>
<proteinExistence type="predicted"/>
<dbReference type="InterPro" id="IPR002575">
    <property type="entry name" value="Aminoglycoside_PTrfase"/>
</dbReference>
<evidence type="ECO:0000313" key="4">
    <source>
        <dbReference type="Proteomes" id="UP000569914"/>
    </source>
</evidence>
<feature type="domain" description="Aminoglycoside phosphotransferase" evidence="2">
    <location>
        <begin position="34"/>
        <end position="115"/>
    </location>
</feature>
<evidence type="ECO:0000313" key="3">
    <source>
        <dbReference type="EMBL" id="NYE74949.1"/>
    </source>
</evidence>
<dbReference type="Gene3D" id="3.30.200.20">
    <property type="entry name" value="Phosphorylase Kinase, domain 1"/>
    <property type="match status" value="1"/>
</dbReference>
<reference evidence="3 4" key="1">
    <citation type="submission" date="2020-07" db="EMBL/GenBank/DDBJ databases">
        <title>Sequencing the genomes of 1000 actinobacteria strains.</title>
        <authorList>
            <person name="Klenk H.-P."/>
        </authorList>
    </citation>
    <scope>NUCLEOTIDE SEQUENCE [LARGE SCALE GENOMIC DNA]</scope>
    <source>
        <strain evidence="3 4">DSM 22083</strain>
    </source>
</reference>
<gene>
    <name evidence="3" type="ORF">BKA15_006278</name>
</gene>
<dbReference type="Pfam" id="PF01636">
    <property type="entry name" value="APH"/>
    <property type="match status" value="2"/>
</dbReference>
<dbReference type="EC" id="2.7.1.95" evidence="3"/>
<feature type="compositionally biased region" description="Low complexity" evidence="1">
    <location>
        <begin position="176"/>
        <end position="187"/>
    </location>
</feature>
<evidence type="ECO:0000259" key="2">
    <source>
        <dbReference type="Pfam" id="PF01636"/>
    </source>
</evidence>
<accession>A0A7Y9IDR9</accession>
<name>A0A7Y9IDR9_9ACTN</name>
<dbReference type="RefSeq" id="WP_179757533.1">
    <property type="nucleotide sequence ID" value="NZ_JACCBU010000001.1"/>
</dbReference>
<keyword evidence="3" id="KW-0808">Transferase</keyword>
<dbReference type="InterPro" id="IPR011009">
    <property type="entry name" value="Kinase-like_dom_sf"/>
</dbReference>
<comment type="caution">
    <text evidence="3">The sequence shown here is derived from an EMBL/GenBank/DDBJ whole genome shotgun (WGS) entry which is preliminary data.</text>
</comment>
<dbReference type="SUPFAM" id="SSF56112">
    <property type="entry name" value="Protein kinase-like (PK-like)"/>
    <property type="match status" value="1"/>
</dbReference>
<dbReference type="Proteomes" id="UP000569914">
    <property type="component" value="Unassembled WGS sequence"/>
</dbReference>
<dbReference type="Gene3D" id="3.90.1200.10">
    <property type="match status" value="1"/>
</dbReference>
<organism evidence="3 4">
    <name type="scientific">Microlunatus parietis</name>
    <dbReference type="NCBI Taxonomy" id="682979"/>
    <lineage>
        <taxon>Bacteria</taxon>
        <taxon>Bacillati</taxon>
        <taxon>Actinomycetota</taxon>
        <taxon>Actinomycetes</taxon>
        <taxon>Propionibacteriales</taxon>
        <taxon>Propionibacteriaceae</taxon>
        <taxon>Microlunatus</taxon>
    </lineage>
</organism>
<dbReference type="EMBL" id="JACCBU010000001">
    <property type="protein sequence ID" value="NYE74949.1"/>
    <property type="molecule type" value="Genomic_DNA"/>
</dbReference>
<protein>
    <submittedName>
        <fullName evidence="3">Aminoglycoside 3'-phosphotransferase-2</fullName>
        <ecNumber evidence="3">2.7.1.95</ecNumber>
    </submittedName>
</protein>
<dbReference type="AlphaFoldDB" id="A0A7Y9IDR9"/>
<feature type="domain" description="Aminoglycoside phosphotransferase" evidence="2">
    <location>
        <begin position="118"/>
        <end position="170"/>
    </location>
</feature>
<evidence type="ECO:0000256" key="1">
    <source>
        <dbReference type="SAM" id="MobiDB-lite"/>
    </source>
</evidence>